<keyword evidence="8 12" id="KW-0862">Zinc</keyword>
<comment type="catalytic activity">
    <reaction evidence="9 12">
        <text>cytidine(4) in tRNA(Pro) + S-adenosyl-L-methionine = 2'-O-methylcytidine(4) in tRNA(Pro) + S-adenosyl-L-homocysteine + H(+)</text>
        <dbReference type="Rhea" id="RHEA:32767"/>
        <dbReference type="Rhea" id="RHEA-COMP:10397"/>
        <dbReference type="Rhea" id="RHEA-COMP:10398"/>
        <dbReference type="ChEBI" id="CHEBI:15378"/>
        <dbReference type="ChEBI" id="CHEBI:57856"/>
        <dbReference type="ChEBI" id="CHEBI:59789"/>
        <dbReference type="ChEBI" id="CHEBI:74495"/>
        <dbReference type="ChEBI" id="CHEBI:82748"/>
        <dbReference type="EC" id="2.1.1.225"/>
    </reaction>
</comment>
<dbReference type="EMBL" id="JAIFRP010000021">
    <property type="protein sequence ID" value="KAK2585900.1"/>
    <property type="molecule type" value="Genomic_DNA"/>
</dbReference>
<evidence type="ECO:0000256" key="2">
    <source>
        <dbReference type="ARBA" id="ARBA00022603"/>
    </source>
</evidence>
<accession>A0AAD9RU12</accession>
<evidence type="ECO:0000256" key="13">
    <source>
        <dbReference type="SAM" id="MobiDB-lite"/>
    </source>
</evidence>
<evidence type="ECO:0000313" key="16">
    <source>
        <dbReference type="Proteomes" id="UP001258017"/>
    </source>
</evidence>
<proteinExistence type="inferred from homology"/>
<dbReference type="PANTHER" id="PTHR12998:SF0">
    <property type="entry name" value="TRNA:M(4)X MODIFICATION ENZYME TRM13 HOMOLOG"/>
    <property type="match status" value="1"/>
</dbReference>
<evidence type="ECO:0000256" key="5">
    <source>
        <dbReference type="ARBA" id="ARBA00022694"/>
    </source>
</evidence>
<dbReference type="PROSITE" id="PS51800">
    <property type="entry name" value="ZF_CHHC_U11_48K"/>
    <property type="match status" value="1"/>
</dbReference>
<reference evidence="15" key="2">
    <citation type="journal article" date="2023" name="Commun. Biol.">
        <title>Intrasexual cuticular hydrocarbon dimorphism in a wasp sheds light on hydrocarbon biosynthesis genes in Hymenoptera.</title>
        <authorList>
            <person name="Moris V.C."/>
            <person name="Podsiadlowski L."/>
            <person name="Martin S."/>
            <person name="Oeyen J.P."/>
            <person name="Donath A."/>
            <person name="Petersen M."/>
            <person name="Wilbrandt J."/>
            <person name="Misof B."/>
            <person name="Liedtke D."/>
            <person name="Thamm M."/>
            <person name="Scheiner R."/>
            <person name="Schmitt T."/>
            <person name="Niehuis O."/>
        </authorList>
    </citation>
    <scope>NUCLEOTIDE SEQUENCE</scope>
    <source>
        <strain evidence="15">GBR_01_08_01A</strain>
    </source>
</reference>
<dbReference type="GO" id="GO:0106050">
    <property type="term" value="F:tRNA 2'-O-methyltransferase activity"/>
    <property type="evidence" value="ECO:0007669"/>
    <property type="project" value="UniProtKB-UniRule"/>
</dbReference>
<dbReference type="GO" id="GO:0008270">
    <property type="term" value="F:zinc ion binding"/>
    <property type="evidence" value="ECO:0007669"/>
    <property type="project" value="UniProtKB-KW"/>
</dbReference>
<dbReference type="InterPro" id="IPR007871">
    <property type="entry name" value="Methyltransferase_TRM13"/>
</dbReference>
<dbReference type="InterPro" id="IPR039044">
    <property type="entry name" value="Trm13"/>
</dbReference>
<evidence type="ECO:0000256" key="12">
    <source>
        <dbReference type="RuleBase" id="RU367103"/>
    </source>
</evidence>
<evidence type="ECO:0000256" key="1">
    <source>
        <dbReference type="ARBA" id="ARBA00005265"/>
    </source>
</evidence>
<dbReference type="Proteomes" id="UP001258017">
    <property type="component" value="Unassembled WGS sequence"/>
</dbReference>
<sequence>MTVKKGNKFCGEHQQDSLNSNNVEDMDTSNKRIKCPLDPTHTCYRSKLSKHLTICNARKMLDALPTYIVKNINLDKETEEIPRMTPLSQLDFSIVDIVIKKINEAYEKLPKISEAILQHDVLKDTLDVSFCGKRAKKHLTQNSSLLAHLEKAGLVQDNTCYVEFGAGKGNLTYWLAQMTKEKANSCILLVDRSSHRHKNDNKLKKEEHNIYIKRVRADIADLQLNNIPEIKNSLNKVGVAKHLCGTATDLSIRCLMQVIDNRASGSNYGLIIAFCCHHKCEYKSYVGKKYLEQCGFVPNEFPILCSIASWATCGFNLKNTNKLEEDDGSNKRANEQDIRSSERELIGYKVKALLNWGRLKYLKNYGFEASLVHYISTDVSLENICIRDTFDLAKLNSRTNCCTFDISIS</sequence>
<feature type="region of interest" description="Disordered" evidence="13">
    <location>
        <begin position="1"/>
        <end position="26"/>
    </location>
</feature>
<comment type="catalytic activity">
    <reaction evidence="10 12">
        <text>cytidine(4) in tRNA(Gly)(GCC) + S-adenosyl-L-methionine = 2'-O-methylcytidine(4) in tRNA(Gly)(GCC) + S-adenosyl-L-homocysteine + H(+)</text>
        <dbReference type="Rhea" id="RHEA:43192"/>
        <dbReference type="Rhea" id="RHEA-COMP:10399"/>
        <dbReference type="Rhea" id="RHEA-COMP:10400"/>
        <dbReference type="ChEBI" id="CHEBI:15378"/>
        <dbReference type="ChEBI" id="CHEBI:57856"/>
        <dbReference type="ChEBI" id="CHEBI:59789"/>
        <dbReference type="ChEBI" id="CHEBI:74495"/>
        <dbReference type="ChEBI" id="CHEBI:82748"/>
        <dbReference type="EC" id="2.1.1.225"/>
    </reaction>
</comment>
<gene>
    <name evidence="15" type="ORF">KPH14_010487</name>
</gene>
<evidence type="ECO:0000313" key="15">
    <source>
        <dbReference type="EMBL" id="KAK2585900.1"/>
    </source>
</evidence>
<dbReference type="PANTHER" id="PTHR12998">
    <property type="entry name" value="TRNA:M(4)X MODIFICATION ENZYME TRM13 HOMOLOG"/>
    <property type="match status" value="1"/>
</dbReference>
<evidence type="ECO:0000256" key="6">
    <source>
        <dbReference type="ARBA" id="ARBA00022723"/>
    </source>
</evidence>
<keyword evidence="16" id="KW-1185">Reference proteome</keyword>
<dbReference type="AlphaFoldDB" id="A0AAD9RU12"/>
<comment type="similarity">
    <text evidence="1 12">Belongs to the methyltransferase TRM13 family.</text>
</comment>
<feature type="domain" description="CHHC U11-48K-type" evidence="14">
    <location>
        <begin position="32"/>
        <end position="59"/>
    </location>
</feature>
<keyword evidence="3 12" id="KW-0808">Transferase</keyword>
<comment type="caution">
    <text evidence="15">The sequence shown here is derived from an EMBL/GenBank/DDBJ whole genome shotgun (WGS) entry which is preliminary data.</text>
</comment>
<comment type="catalytic activity">
    <reaction evidence="11 12">
        <text>adenosine(4) in tRNA(His) + S-adenosyl-L-methionine = 2'-O-methyladenosine(4) in tRNA(His) + S-adenosyl-L-homocysteine + H(+)</text>
        <dbReference type="Rhea" id="RHEA:43196"/>
        <dbReference type="Rhea" id="RHEA-COMP:10401"/>
        <dbReference type="Rhea" id="RHEA-COMP:10402"/>
        <dbReference type="ChEBI" id="CHEBI:15378"/>
        <dbReference type="ChEBI" id="CHEBI:57856"/>
        <dbReference type="ChEBI" id="CHEBI:59789"/>
        <dbReference type="ChEBI" id="CHEBI:74411"/>
        <dbReference type="ChEBI" id="CHEBI:74477"/>
        <dbReference type="EC" id="2.1.1.225"/>
    </reaction>
</comment>
<evidence type="ECO:0000256" key="11">
    <source>
        <dbReference type="ARBA" id="ARBA00049393"/>
    </source>
</evidence>
<dbReference type="Pfam" id="PF05206">
    <property type="entry name" value="TRM13"/>
    <property type="match status" value="1"/>
</dbReference>
<name>A0AAD9RU12_9HYME</name>
<organism evidence="15 16">
    <name type="scientific">Odynerus spinipes</name>
    <dbReference type="NCBI Taxonomy" id="1348599"/>
    <lineage>
        <taxon>Eukaryota</taxon>
        <taxon>Metazoa</taxon>
        <taxon>Ecdysozoa</taxon>
        <taxon>Arthropoda</taxon>
        <taxon>Hexapoda</taxon>
        <taxon>Insecta</taxon>
        <taxon>Pterygota</taxon>
        <taxon>Neoptera</taxon>
        <taxon>Endopterygota</taxon>
        <taxon>Hymenoptera</taxon>
        <taxon>Apocrita</taxon>
        <taxon>Aculeata</taxon>
        <taxon>Vespoidea</taxon>
        <taxon>Vespidae</taxon>
        <taxon>Eumeninae</taxon>
        <taxon>Odynerus</taxon>
    </lineage>
</organism>
<evidence type="ECO:0000259" key="14">
    <source>
        <dbReference type="PROSITE" id="PS51800"/>
    </source>
</evidence>
<keyword evidence="4 12" id="KW-0949">S-adenosyl-L-methionine</keyword>
<protein>
    <recommendedName>
        <fullName evidence="12">tRNA:m(4)X modification enzyme TRM13</fullName>
        <ecNumber evidence="12">2.1.1.225</ecNumber>
    </recommendedName>
</protein>
<evidence type="ECO:0000256" key="4">
    <source>
        <dbReference type="ARBA" id="ARBA00022691"/>
    </source>
</evidence>
<evidence type="ECO:0000256" key="3">
    <source>
        <dbReference type="ARBA" id="ARBA00022679"/>
    </source>
</evidence>
<reference evidence="15" key="1">
    <citation type="submission" date="2021-08" db="EMBL/GenBank/DDBJ databases">
        <authorList>
            <person name="Misof B."/>
            <person name="Oliver O."/>
            <person name="Podsiadlowski L."/>
            <person name="Donath A."/>
            <person name="Peters R."/>
            <person name="Mayer C."/>
            <person name="Rust J."/>
            <person name="Gunkel S."/>
            <person name="Lesny P."/>
            <person name="Martin S."/>
            <person name="Oeyen J.P."/>
            <person name="Petersen M."/>
            <person name="Panagiotis P."/>
            <person name="Wilbrandt J."/>
            <person name="Tanja T."/>
        </authorList>
    </citation>
    <scope>NUCLEOTIDE SEQUENCE</scope>
    <source>
        <strain evidence="15">GBR_01_08_01A</strain>
        <tissue evidence="15">Thorax + abdomen</tissue>
    </source>
</reference>
<keyword evidence="2 12" id="KW-0489">Methyltransferase</keyword>
<keyword evidence="6 12" id="KW-0479">Metal-binding</keyword>
<dbReference type="EC" id="2.1.1.225" evidence="12"/>
<comment type="function">
    <text evidence="12">tRNA methylase which 2'-O-methylates cytidine(4) in tRNA(Pro) and tRNA(Gly)(GCC), and adenosine(4) in tRNA(His).</text>
</comment>
<dbReference type="InterPro" id="IPR022776">
    <property type="entry name" value="TRM13/UPF0224_CHHC_Znf_dom"/>
</dbReference>
<dbReference type="SUPFAM" id="SSF53335">
    <property type="entry name" value="S-adenosyl-L-methionine-dependent methyltransferases"/>
    <property type="match status" value="1"/>
</dbReference>
<evidence type="ECO:0000256" key="7">
    <source>
        <dbReference type="ARBA" id="ARBA00022771"/>
    </source>
</evidence>
<dbReference type="GO" id="GO:0030488">
    <property type="term" value="P:tRNA methylation"/>
    <property type="evidence" value="ECO:0007669"/>
    <property type="project" value="InterPro"/>
</dbReference>
<evidence type="ECO:0000256" key="8">
    <source>
        <dbReference type="ARBA" id="ARBA00022833"/>
    </source>
</evidence>
<keyword evidence="5 12" id="KW-0819">tRNA processing</keyword>
<dbReference type="Pfam" id="PF05253">
    <property type="entry name" value="zf-U11-48K"/>
    <property type="match status" value="1"/>
</dbReference>
<keyword evidence="7 12" id="KW-0863">Zinc-finger</keyword>
<dbReference type="InterPro" id="IPR029063">
    <property type="entry name" value="SAM-dependent_MTases_sf"/>
</dbReference>
<evidence type="ECO:0000256" key="10">
    <source>
        <dbReference type="ARBA" id="ARBA00048635"/>
    </source>
</evidence>
<evidence type="ECO:0000256" key="9">
    <source>
        <dbReference type="ARBA" id="ARBA00048165"/>
    </source>
</evidence>